<dbReference type="Proteomes" id="UP000217790">
    <property type="component" value="Unassembled WGS sequence"/>
</dbReference>
<dbReference type="AlphaFoldDB" id="A0A2H3DYT2"/>
<dbReference type="EMBL" id="KZ293656">
    <property type="protein sequence ID" value="PBK93463.1"/>
    <property type="molecule type" value="Genomic_DNA"/>
</dbReference>
<dbReference type="OrthoDB" id="10556581at2759"/>
<sequence>MPSPNACKTLARHDSGLACTVVAFAIPRHIHAPGLSSASILYTASKLAVYGTNVCPTFSGDVTKTTENETKSEGANNRFRARGSILKTNDAKVCTQVGHMICRCQ</sequence>
<keyword evidence="2" id="KW-1185">Reference proteome</keyword>
<organism evidence="1 2">
    <name type="scientific">Armillaria gallica</name>
    <name type="common">Bulbous honey fungus</name>
    <name type="synonym">Armillaria bulbosa</name>
    <dbReference type="NCBI Taxonomy" id="47427"/>
    <lineage>
        <taxon>Eukaryota</taxon>
        <taxon>Fungi</taxon>
        <taxon>Dikarya</taxon>
        <taxon>Basidiomycota</taxon>
        <taxon>Agaricomycotina</taxon>
        <taxon>Agaricomycetes</taxon>
        <taxon>Agaricomycetidae</taxon>
        <taxon>Agaricales</taxon>
        <taxon>Marasmiineae</taxon>
        <taxon>Physalacriaceae</taxon>
        <taxon>Armillaria</taxon>
    </lineage>
</organism>
<name>A0A2H3DYT2_ARMGA</name>
<accession>A0A2H3DYT2</accession>
<dbReference type="InParanoid" id="A0A2H3DYT2"/>
<evidence type="ECO:0000313" key="1">
    <source>
        <dbReference type="EMBL" id="PBK93463.1"/>
    </source>
</evidence>
<protein>
    <submittedName>
        <fullName evidence="1">Uncharacterized protein</fullName>
    </submittedName>
</protein>
<reference evidence="2" key="1">
    <citation type="journal article" date="2017" name="Nat. Ecol. Evol.">
        <title>Genome expansion and lineage-specific genetic innovations in the forest pathogenic fungi Armillaria.</title>
        <authorList>
            <person name="Sipos G."/>
            <person name="Prasanna A.N."/>
            <person name="Walter M.C."/>
            <person name="O'Connor E."/>
            <person name="Balint B."/>
            <person name="Krizsan K."/>
            <person name="Kiss B."/>
            <person name="Hess J."/>
            <person name="Varga T."/>
            <person name="Slot J."/>
            <person name="Riley R."/>
            <person name="Boka B."/>
            <person name="Rigling D."/>
            <person name="Barry K."/>
            <person name="Lee J."/>
            <person name="Mihaltcheva S."/>
            <person name="LaButti K."/>
            <person name="Lipzen A."/>
            <person name="Waldron R."/>
            <person name="Moloney N.M."/>
            <person name="Sperisen C."/>
            <person name="Kredics L."/>
            <person name="Vagvoelgyi C."/>
            <person name="Patrignani A."/>
            <person name="Fitzpatrick D."/>
            <person name="Nagy I."/>
            <person name="Doyle S."/>
            <person name="Anderson J.B."/>
            <person name="Grigoriev I.V."/>
            <person name="Gueldener U."/>
            <person name="Muensterkoetter M."/>
            <person name="Nagy L.G."/>
        </authorList>
    </citation>
    <scope>NUCLEOTIDE SEQUENCE [LARGE SCALE GENOMIC DNA]</scope>
    <source>
        <strain evidence="2">Ar21-2</strain>
    </source>
</reference>
<proteinExistence type="predicted"/>
<gene>
    <name evidence="1" type="ORF">ARMGADRAFT_126196</name>
</gene>
<evidence type="ECO:0000313" key="2">
    <source>
        <dbReference type="Proteomes" id="UP000217790"/>
    </source>
</evidence>